<evidence type="ECO:0000256" key="5">
    <source>
        <dbReference type="SAM" id="SignalP"/>
    </source>
</evidence>
<dbReference type="CDD" id="cd06251">
    <property type="entry name" value="M14_ASTE_ASPA-like"/>
    <property type="match status" value="1"/>
</dbReference>
<feature type="chain" id="PRO_5046653962" description="Succinylglutamate desuccinylase/Aspartoacylase catalytic domain-containing protein" evidence="5">
    <location>
        <begin position="19"/>
        <end position="381"/>
    </location>
</feature>
<accession>A0ABQ9NI95</accession>
<evidence type="ECO:0000256" key="4">
    <source>
        <dbReference type="ARBA" id="ARBA00022833"/>
    </source>
</evidence>
<comment type="caution">
    <text evidence="7">The sequence shown here is derived from an EMBL/GenBank/DDBJ whole genome shotgun (WGS) entry which is preliminary data.</text>
</comment>
<gene>
    <name evidence="7" type="ORF">H2201_007812</name>
</gene>
<dbReference type="PANTHER" id="PTHR37326:SF1">
    <property type="entry name" value="BLL3975 PROTEIN"/>
    <property type="match status" value="1"/>
</dbReference>
<keyword evidence="2" id="KW-0479">Metal-binding</keyword>
<dbReference type="Proteomes" id="UP001172684">
    <property type="component" value="Unassembled WGS sequence"/>
</dbReference>
<keyword evidence="8" id="KW-1185">Reference proteome</keyword>
<feature type="signal peptide" evidence="5">
    <location>
        <begin position="1"/>
        <end position="18"/>
    </location>
</feature>
<dbReference type="InterPro" id="IPR055438">
    <property type="entry name" value="AstE_AspA_cat"/>
</dbReference>
<evidence type="ECO:0000256" key="3">
    <source>
        <dbReference type="ARBA" id="ARBA00022801"/>
    </source>
</evidence>
<dbReference type="PIRSF" id="PIRSF039012">
    <property type="entry name" value="ASP"/>
    <property type="match status" value="1"/>
</dbReference>
<name>A0ABQ9NI95_9PEZI</name>
<organism evidence="7 8">
    <name type="scientific">Coniosporium apollinis</name>
    <dbReference type="NCBI Taxonomy" id="61459"/>
    <lineage>
        <taxon>Eukaryota</taxon>
        <taxon>Fungi</taxon>
        <taxon>Dikarya</taxon>
        <taxon>Ascomycota</taxon>
        <taxon>Pezizomycotina</taxon>
        <taxon>Dothideomycetes</taxon>
        <taxon>Dothideomycetes incertae sedis</taxon>
        <taxon>Coniosporium</taxon>
    </lineage>
</organism>
<dbReference type="Gene3D" id="3.40.630.10">
    <property type="entry name" value="Zn peptidases"/>
    <property type="match status" value="1"/>
</dbReference>
<reference evidence="7" key="1">
    <citation type="submission" date="2022-10" db="EMBL/GenBank/DDBJ databases">
        <title>Culturing micro-colonial fungi from biological soil crusts in the Mojave desert and describing Neophaeococcomyces mojavensis, and introducing the new genera and species Taxawa tesnikishii.</title>
        <authorList>
            <person name="Kurbessoian T."/>
            <person name="Stajich J.E."/>
        </authorList>
    </citation>
    <scope>NUCLEOTIDE SEQUENCE</scope>
    <source>
        <strain evidence="7">TK_1</strain>
    </source>
</reference>
<sequence length="381" mass="40281">MKLSRQSLAAALIGLAAAQTNFTGDVLQGAQVVSFLDLADVPSNAVTRYYLRVGELNGGLPLHLPVFVARGPPETLATGKKLSLSAAIHGDELNGVRVVQRVFEGLESVVGSLNGTVIGIPTVNPPGIYLNQRNYFTASSSGFLTNVNRVFPGVAPEDGASGPQLLAYNVWNGLWGNTSQVDVGIDLHTVSTGSNSSLWCYADFRLPYVERLAKLLQPNTIKIDPGEPGSIETTFVSAGIPSITVEMGAAKEWRVSLINRAVDFIGRVMEDLAILPASSASGGAAYVPDLSQTYIITTFQGLASNFGGFVETLVGVDQHVTAGQELANIRNVFGDVLQTITAPVDARIHQIAVDPSTEPGERVVQLAYNSTDPECADGCVL</sequence>
<feature type="domain" description="Succinylglutamate desuccinylase/Aspartoacylase catalytic" evidence="6">
    <location>
        <begin position="79"/>
        <end position="269"/>
    </location>
</feature>
<evidence type="ECO:0000313" key="7">
    <source>
        <dbReference type="EMBL" id="KAJ9658372.1"/>
    </source>
</evidence>
<evidence type="ECO:0000313" key="8">
    <source>
        <dbReference type="Proteomes" id="UP001172684"/>
    </source>
</evidence>
<keyword evidence="5" id="KW-0732">Signal</keyword>
<proteinExistence type="predicted"/>
<comment type="cofactor">
    <cofactor evidence="1">
        <name>Zn(2+)</name>
        <dbReference type="ChEBI" id="CHEBI:29105"/>
    </cofactor>
</comment>
<dbReference type="InterPro" id="IPR043795">
    <property type="entry name" value="N-alpha-Ac-DABA-like"/>
</dbReference>
<keyword evidence="4" id="KW-0862">Zinc</keyword>
<evidence type="ECO:0000259" key="6">
    <source>
        <dbReference type="Pfam" id="PF24827"/>
    </source>
</evidence>
<evidence type="ECO:0000256" key="2">
    <source>
        <dbReference type="ARBA" id="ARBA00022723"/>
    </source>
</evidence>
<dbReference type="InterPro" id="IPR053138">
    <property type="entry name" value="N-alpha-Ac-DABA_deacetylase"/>
</dbReference>
<dbReference type="EMBL" id="JAPDRL010000088">
    <property type="protein sequence ID" value="KAJ9658372.1"/>
    <property type="molecule type" value="Genomic_DNA"/>
</dbReference>
<protein>
    <recommendedName>
        <fullName evidence="6">Succinylglutamate desuccinylase/Aspartoacylase catalytic domain-containing protein</fullName>
    </recommendedName>
</protein>
<dbReference type="PANTHER" id="PTHR37326">
    <property type="entry name" value="BLL3975 PROTEIN"/>
    <property type="match status" value="1"/>
</dbReference>
<dbReference type="SUPFAM" id="SSF53187">
    <property type="entry name" value="Zn-dependent exopeptidases"/>
    <property type="match status" value="1"/>
</dbReference>
<keyword evidence="3" id="KW-0378">Hydrolase</keyword>
<evidence type="ECO:0000256" key="1">
    <source>
        <dbReference type="ARBA" id="ARBA00001947"/>
    </source>
</evidence>
<dbReference type="Pfam" id="PF24827">
    <property type="entry name" value="AstE_AspA_cat"/>
    <property type="match status" value="1"/>
</dbReference>